<organism evidence="1 2">
    <name type="scientific">Sphingobacterium multivorum</name>
    <dbReference type="NCBI Taxonomy" id="28454"/>
    <lineage>
        <taxon>Bacteria</taxon>
        <taxon>Pseudomonadati</taxon>
        <taxon>Bacteroidota</taxon>
        <taxon>Sphingobacteriia</taxon>
        <taxon>Sphingobacteriales</taxon>
        <taxon>Sphingobacteriaceae</taxon>
        <taxon>Sphingobacterium</taxon>
    </lineage>
</organism>
<sequence>MCLYFYRHIQGYAIKSYHGLTSKFKNNEKINDEFGSSGYAIICCFG</sequence>
<accession>A0A2X2L8D4</accession>
<reference evidence="1 2" key="1">
    <citation type="submission" date="2018-06" db="EMBL/GenBank/DDBJ databases">
        <authorList>
            <consortium name="Pathogen Informatics"/>
            <person name="Doyle S."/>
        </authorList>
    </citation>
    <scope>NUCLEOTIDE SEQUENCE [LARGE SCALE GENOMIC DNA]</scope>
    <source>
        <strain evidence="1 2">NCTC11343</strain>
    </source>
</reference>
<evidence type="ECO:0000313" key="1">
    <source>
        <dbReference type="EMBL" id="SPZ85500.1"/>
    </source>
</evidence>
<dbReference type="Proteomes" id="UP000251241">
    <property type="component" value="Unassembled WGS sequence"/>
</dbReference>
<evidence type="ECO:0000313" key="2">
    <source>
        <dbReference type="Proteomes" id="UP000251241"/>
    </source>
</evidence>
<name>A0A2X2L8D4_SPHMU</name>
<gene>
    <name evidence="1" type="ORF">NCTC11343_02062</name>
</gene>
<dbReference type="AlphaFoldDB" id="A0A2X2L8D4"/>
<protein>
    <submittedName>
        <fullName evidence="1">Uncharacterized protein</fullName>
    </submittedName>
</protein>
<proteinExistence type="predicted"/>
<dbReference type="EMBL" id="UAUU01000008">
    <property type="protein sequence ID" value="SPZ85500.1"/>
    <property type="molecule type" value="Genomic_DNA"/>
</dbReference>